<keyword evidence="3" id="KW-0347">Helicase</keyword>
<feature type="non-terminal residue" evidence="3">
    <location>
        <position position="1"/>
    </location>
</feature>
<dbReference type="Pfam" id="PF13625">
    <property type="entry name" value="Helicase_C_3"/>
    <property type="match status" value="1"/>
</dbReference>
<evidence type="ECO:0000313" key="3">
    <source>
        <dbReference type="EMBL" id="MFB9732854.1"/>
    </source>
</evidence>
<evidence type="ECO:0000313" key="4">
    <source>
        <dbReference type="Proteomes" id="UP001589613"/>
    </source>
</evidence>
<feature type="region of interest" description="Disordered" evidence="1">
    <location>
        <begin position="480"/>
        <end position="565"/>
    </location>
</feature>
<name>A0ABV5V500_9MICO</name>
<keyword evidence="3" id="KW-0547">Nucleotide-binding</keyword>
<dbReference type="InterPro" id="IPR032830">
    <property type="entry name" value="XPB/Ssl2_N"/>
</dbReference>
<evidence type="ECO:0000256" key="1">
    <source>
        <dbReference type="SAM" id="MobiDB-lite"/>
    </source>
</evidence>
<dbReference type="Proteomes" id="UP001589613">
    <property type="component" value="Unassembled WGS sequence"/>
</dbReference>
<evidence type="ECO:0000259" key="2">
    <source>
        <dbReference type="Pfam" id="PF13625"/>
    </source>
</evidence>
<organism evidence="3 4">
    <name type="scientific">Ornithinimicrobium kibberense</name>
    <dbReference type="NCBI Taxonomy" id="282060"/>
    <lineage>
        <taxon>Bacteria</taxon>
        <taxon>Bacillati</taxon>
        <taxon>Actinomycetota</taxon>
        <taxon>Actinomycetes</taxon>
        <taxon>Micrococcales</taxon>
        <taxon>Ornithinimicrobiaceae</taxon>
        <taxon>Ornithinimicrobium</taxon>
    </lineage>
</organism>
<keyword evidence="3" id="KW-0067">ATP-binding</keyword>
<protein>
    <submittedName>
        <fullName evidence="3">Helicase-associated domain-containing protein</fullName>
    </submittedName>
</protein>
<reference evidence="3 4" key="1">
    <citation type="submission" date="2024-09" db="EMBL/GenBank/DDBJ databases">
        <authorList>
            <person name="Sun Q."/>
            <person name="Mori K."/>
        </authorList>
    </citation>
    <scope>NUCLEOTIDE SEQUENCE [LARGE SCALE GENOMIC DNA]</scope>
    <source>
        <strain evidence="3 4">JCM 12763</strain>
    </source>
</reference>
<feature type="domain" description="Helicase XPB/Ssl2 N-terminal" evidence="2">
    <location>
        <begin position="332"/>
        <end position="453"/>
    </location>
</feature>
<dbReference type="GO" id="GO:0004386">
    <property type="term" value="F:helicase activity"/>
    <property type="evidence" value="ECO:0007669"/>
    <property type="project" value="UniProtKB-KW"/>
</dbReference>
<proteinExistence type="predicted"/>
<gene>
    <name evidence="3" type="ORF">ACFFN0_12460</name>
</gene>
<keyword evidence="4" id="KW-1185">Reference proteome</keyword>
<comment type="caution">
    <text evidence="3">The sequence shown here is derived from an EMBL/GenBank/DDBJ whole genome shotgun (WGS) entry which is preliminary data.</text>
</comment>
<feature type="compositionally biased region" description="Gly residues" evidence="1">
    <location>
        <begin position="543"/>
        <end position="557"/>
    </location>
</feature>
<accession>A0ABV5V500</accession>
<dbReference type="EMBL" id="JBHMAX010000023">
    <property type="protein sequence ID" value="MFB9732854.1"/>
    <property type="molecule type" value="Genomic_DNA"/>
</dbReference>
<feature type="compositionally biased region" description="Basic and acidic residues" evidence="1">
    <location>
        <begin position="523"/>
        <end position="542"/>
    </location>
</feature>
<keyword evidence="3" id="KW-0378">Hydrolase</keyword>
<sequence>DPTAGDPGAALSRTGPAERQLLDALTWGPAVGTLPQDPDAPMARAARSLVAAGLLVRQDEAHVVLPRAVALTLREGRLHRHPAPEPPAVESAVLDQEVVDAAVGGRAGDLLVLVTEVIDRWGVRPPRVLRSGGLAVRDLARLATHLEVDRDEAAWLLETALAAGLVAADGGGPRGDAEAAWVPTTAADEWLAAAPGERWAALATAWWSMAAAPSLATSGDAGRVSALSVHTSYPLGRVRRHDALTALATLPPGSAPTLDGLTELLRWRHPLRTARAADLGPGLEVVAREAEWAGVTGRGALGGPGRAVVGGDPPTVAAGHMEPLVPPAVDHVLLQADLTAVAPGRLDGPARSLLHVVSDVESRGGASVHRFSEASVRRALDLGWSADRVLAELAEASRTGVPQPLDYLVRDVARRHGQARVGACSAYLRSDDPALLDRIERDRALGMLQWRRVAPTVLVSPVPAPTVVDLLREEQYGPLVEGGDGGLRVAPTTARRTSPRPPSPVRVSTVDEEVARQVVAQLRRGEASRPRADRDEGAEHGGHGPTPGGSATGGRGAEGSAATAGGRTADPVVVASVLHEAVADGVPVRIGYADDAGGVGWHLVRPLAVEAGRLRAGVGDGDARRTFLLHRITGVSPAG</sequence>
<dbReference type="RefSeq" id="WP_377466503.1">
    <property type="nucleotide sequence ID" value="NZ_JBHMAX010000023.1"/>
</dbReference>